<dbReference type="AlphaFoldDB" id="A0A4Q7VVE0"/>
<feature type="domain" description="Response regulatory" evidence="4">
    <location>
        <begin position="3"/>
        <end position="118"/>
    </location>
</feature>
<dbReference type="PROSITE" id="PS50110">
    <property type="entry name" value="RESPONSE_REGULATORY"/>
    <property type="match status" value="1"/>
</dbReference>
<dbReference type="PANTHER" id="PTHR45339:SF1">
    <property type="entry name" value="HYBRID SIGNAL TRANSDUCTION HISTIDINE KINASE J"/>
    <property type="match status" value="1"/>
</dbReference>
<protein>
    <submittedName>
        <fullName evidence="5">Response regulator receiver domain-containing protein</fullName>
    </submittedName>
</protein>
<evidence type="ECO:0000313" key="6">
    <source>
        <dbReference type="Proteomes" id="UP000293671"/>
    </source>
</evidence>
<evidence type="ECO:0000259" key="4">
    <source>
        <dbReference type="PROSITE" id="PS50110"/>
    </source>
</evidence>
<name>A0A4Q7VVE0_9BURK</name>
<keyword evidence="2" id="KW-0902">Two-component regulatory system</keyword>
<reference evidence="5 6" key="1">
    <citation type="submission" date="2019-02" db="EMBL/GenBank/DDBJ databases">
        <title>Genomic Encyclopedia of Type Strains, Phase IV (KMG-IV): sequencing the most valuable type-strain genomes for metagenomic binning, comparative biology and taxonomic classification.</title>
        <authorList>
            <person name="Goeker M."/>
        </authorList>
    </citation>
    <scope>NUCLEOTIDE SEQUENCE [LARGE SCALE GENOMIC DNA]</scope>
    <source>
        <strain evidence="5 6">DSM 19570</strain>
    </source>
</reference>
<keyword evidence="1 3" id="KW-0597">Phosphoprotein</keyword>
<dbReference type="InterPro" id="IPR001789">
    <property type="entry name" value="Sig_transdc_resp-reg_receiver"/>
</dbReference>
<comment type="caution">
    <text evidence="5">The sequence shown here is derived from an EMBL/GenBank/DDBJ whole genome shotgun (WGS) entry which is preliminary data.</text>
</comment>
<proteinExistence type="predicted"/>
<dbReference type="PANTHER" id="PTHR45339">
    <property type="entry name" value="HYBRID SIGNAL TRANSDUCTION HISTIDINE KINASE J"/>
    <property type="match status" value="1"/>
</dbReference>
<dbReference type="OrthoDB" id="9179585at2"/>
<dbReference type="Gene3D" id="3.40.50.2300">
    <property type="match status" value="1"/>
</dbReference>
<organism evidence="5 6">
    <name type="scientific">Rivibacter subsaxonicus</name>
    <dbReference type="NCBI Taxonomy" id="457575"/>
    <lineage>
        <taxon>Bacteria</taxon>
        <taxon>Pseudomonadati</taxon>
        <taxon>Pseudomonadota</taxon>
        <taxon>Betaproteobacteria</taxon>
        <taxon>Burkholderiales</taxon>
        <taxon>Rivibacter</taxon>
    </lineage>
</organism>
<dbReference type="SMART" id="SM00448">
    <property type="entry name" value="REC"/>
    <property type="match status" value="1"/>
</dbReference>
<evidence type="ECO:0000256" key="1">
    <source>
        <dbReference type="ARBA" id="ARBA00022553"/>
    </source>
</evidence>
<accession>A0A4Q7VVE0</accession>
<feature type="modified residue" description="4-aspartylphosphate" evidence="3">
    <location>
        <position position="51"/>
    </location>
</feature>
<dbReference type="Proteomes" id="UP000293671">
    <property type="component" value="Unassembled WGS sequence"/>
</dbReference>
<dbReference type="GO" id="GO:0000160">
    <property type="term" value="P:phosphorelay signal transduction system"/>
    <property type="evidence" value="ECO:0007669"/>
    <property type="project" value="UniProtKB-KW"/>
</dbReference>
<sequence length="120" mass="13355">MKTILIVEDIELNRELLAQLLGHEHRLVFAHDGVAALERAAENRPDLILMDLSLPRMDGWEATRRLKADPALARIPVIALSAHAMKGDEDRARASGCDDFLTKPIDEALLFQKLANHLGN</sequence>
<evidence type="ECO:0000313" key="5">
    <source>
        <dbReference type="EMBL" id="RZU00632.1"/>
    </source>
</evidence>
<dbReference type="SUPFAM" id="SSF52172">
    <property type="entry name" value="CheY-like"/>
    <property type="match status" value="1"/>
</dbReference>
<evidence type="ECO:0000256" key="2">
    <source>
        <dbReference type="ARBA" id="ARBA00023012"/>
    </source>
</evidence>
<dbReference type="EMBL" id="SHKP01000005">
    <property type="protein sequence ID" value="RZU00632.1"/>
    <property type="molecule type" value="Genomic_DNA"/>
</dbReference>
<dbReference type="RefSeq" id="WP_130431076.1">
    <property type="nucleotide sequence ID" value="NZ_SHKP01000005.1"/>
</dbReference>
<keyword evidence="6" id="KW-1185">Reference proteome</keyword>
<gene>
    <name evidence="5" type="ORF">EV670_1343</name>
</gene>
<dbReference type="Pfam" id="PF00072">
    <property type="entry name" value="Response_reg"/>
    <property type="match status" value="1"/>
</dbReference>
<dbReference type="InterPro" id="IPR011006">
    <property type="entry name" value="CheY-like_superfamily"/>
</dbReference>
<evidence type="ECO:0000256" key="3">
    <source>
        <dbReference type="PROSITE-ProRule" id="PRU00169"/>
    </source>
</evidence>